<dbReference type="AlphaFoldDB" id="X1B395"/>
<proteinExistence type="predicted"/>
<feature type="non-terminal residue" evidence="2">
    <location>
        <position position="1"/>
    </location>
</feature>
<evidence type="ECO:0000313" key="2">
    <source>
        <dbReference type="EMBL" id="GAG75802.1"/>
    </source>
</evidence>
<name>X1B395_9ZZZZ</name>
<organism evidence="2">
    <name type="scientific">marine sediment metagenome</name>
    <dbReference type="NCBI Taxonomy" id="412755"/>
    <lineage>
        <taxon>unclassified sequences</taxon>
        <taxon>metagenomes</taxon>
        <taxon>ecological metagenomes</taxon>
    </lineage>
</organism>
<comment type="caution">
    <text evidence="2">The sequence shown here is derived from an EMBL/GenBank/DDBJ whole genome shotgun (WGS) entry which is preliminary data.</text>
</comment>
<feature type="transmembrane region" description="Helical" evidence="1">
    <location>
        <begin position="215"/>
        <end position="234"/>
    </location>
</feature>
<accession>X1B395</accession>
<sequence length="242" mass="27703">EYSHYYRPIYVNYSVLGLSFLLLGPQANVSTRVYVHYSQNQVNWTTTEFIDLESISATSAMFQGSVGPFNKTGEYYLIMNATRGTVTELARSYYRINVVSVQGLLFIDLTYNVRVLNTTEQIADLYINILGDVKNTTVEASFDQQDNDEEPYLLTPYLGSNQKYNLTIRPINVWDNFVQVTFTANTTIGTMYTNTDFFFYKENARIREDFWRSKFPAIIIGGGIVIAVSVIFILSRRGPPRT</sequence>
<evidence type="ECO:0000256" key="1">
    <source>
        <dbReference type="SAM" id="Phobius"/>
    </source>
</evidence>
<protein>
    <submittedName>
        <fullName evidence="2">Uncharacterized protein</fullName>
    </submittedName>
</protein>
<keyword evidence="1" id="KW-0472">Membrane</keyword>
<keyword evidence="1" id="KW-0812">Transmembrane</keyword>
<keyword evidence="1" id="KW-1133">Transmembrane helix</keyword>
<feature type="non-terminal residue" evidence="2">
    <location>
        <position position="242"/>
    </location>
</feature>
<reference evidence="2" key="1">
    <citation type="journal article" date="2014" name="Front. Microbiol.">
        <title>High frequency of phylogenetically diverse reductive dehalogenase-homologous genes in deep subseafloor sedimentary metagenomes.</title>
        <authorList>
            <person name="Kawai M."/>
            <person name="Futagami T."/>
            <person name="Toyoda A."/>
            <person name="Takaki Y."/>
            <person name="Nishi S."/>
            <person name="Hori S."/>
            <person name="Arai W."/>
            <person name="Tsubouchi T."/>
            <person name="Morono Y."/>
            <person name="Uchiyama I."/>
            <person name="Ito T."/>
            <person name="Fujiyama A."/>
            <person name="Inagaki F."/>
            <person name="Takami H."/>
        </authorList>
    </citation>
    <scope>NUCLEOTIDE SEQUENCE</scope>
    <source>
        <strain evidence="2">Expedition CK06-06</strain>
    </source>
</reference>
<dbReference type="EMBL" id="BART01013285">
    <property type="protein sequence ID" value="GAG75802.1"/>
    <property type="molecule type" value="Genomic_DNA"/>
</dbReference>
<gene>
    <name evidence="2" type="ORF">S01H4_27253</name>
</gene>